<name>A0ABR3F649_9AGAR</name>
<organism evidence="3 4">
    <name type="scientific">Marasmius crinis-equi</name>
    <dbReference type="NCBI Taxonomy" id="585013"/>
    <lineage>
        <taxon>Eukaryota</taxon>
        <taxon>Fungi</taxon>
        <taxon>Dikarya</taxon>
        <taxon>Basidiomycota</taxon>
        <taxon>Agaricomycotina</taxon>
        <taxon>Agaricomycetes</taxon>
        <taxon>Agaricomycetidae</taxon>
        <taxon>Agaricales</taxon>
        <taxon>Marasmiineae</taxon>
        <taxon>Marasmiaceae</taxon>
        <taxon>Marasmius</taxon>
    </lineage>
</organism>
<feature type="coiled-coil region" evidence="1">
    <location>
        <begin position="293"/>
        <end position="320"/>
    </location>
</feature>
<proteinExistence type="predicted"/>
<sequence length="359" mass="40209">MASESRSSPRKPVPSRLRGLPQPRKRGPRRCKKCPGPNFPLQTECLVHSQRANARASAAARATTVDATLPGGPQEDNKDNMRLNGPILAPSPSRMATPSPGPQLPVTPSPHRESPPPPSQSQMAQSAQHLLSPEMPHSSPPIEDASRRDTTPSPSSMAPQIRRQNRLSRTVVDGTRVRPTHRDPTHGFMVAKRGANDYKVVRPGRLLGRMTSGKVTQRYNTWIDRILISCERAYDETGLWINLAAQHPGARGEHIHWTSPTLERDTHPTIFQHLNEVTDSIYSCLKTARRQDIHEVEFKSARYRQQRDEAQKRVDEQEEILGHIGEYLRSQGKTVTDVLAELRAQHDVPPLHDPALLQF</sequence>
<comment type="caution">
    <text evidence="3">The sequence shown here is derived from an EMBL/GenBank/DDBJ whole genome shotgun (WGS) entry which is preliminary data.</text>
</comment>
<dbReference type="EMBL" id="JBAHYK010000904">
    <property type="protein sequence ID" value="KAL0570595.1"/>
    <property type="molecule type" value="Genomic_DNA"/>
</dbReference>
<dbReference type="Proteomes" id="UP001465976">
    <property type="component" value="Unassembled WGS sequence"/>
</dbReference>
<feature type="compositionally biased region" description="Basic residues" evidence="2">
    <location>
        <begin position="23"/>
        <end position="33"/>
    </location>
</feature>
<reference evidence="3 4" key="1">
    <citation type="submission" date="2024-02" db="EMBL/GenBank/DDBJ databases">
        <title>A draft genome for the cacao thread blight pathogen Marasmius crinis-equi.</title>
        <authorList>
            <person name="Cohen S.P."/>
            <person name="Baruah I.K."/>
            <person name="Amoako-Attah I."/>
            <person name="Bukari Y."/>
            <person name="Meinhardt L.W."/>
            <person name="Bailey B.A."/>
        </authorList>
    </citation>
    <scope>NUCLEOTIDE SEQUENCE [LARGE SCALE GENOMIC DNA]</scope>
    <source>
        <strain evidence="3 4">GH-76</strain>
    </source>
</reference>
<protein>
    <submittedName>
        <fullName evidence="3">Uncharacterized protein</fullName>
    </submittedName>
</protein>
<keyword evidence="4" id="KW-1185">Reference proteome</keyword>
<feature type="compositionally biased region" description="Low complexity" evidence="2">
    <location>
        <begin position="51"/>
        <end position="68"/>
    </location>
</feature>
<accession>A0ABR3F649</accession>
<evidence type="ECO:0000313" key="3">
    <source>
        <dbReference type="EMBL" id="KAL0570595.1"/>
    </source>
</evidence>
<feature type="compositionally biased region" description="Low complexity" evidence="2">
    <location>
        <begin position="120"/>
        <end position="132"/>
    </location>
</feature>
<feature type="region of interest" description="Disordered" evidence="2">
    <location>
        <begin position="1"/>
        <end position="169"/>
    </location>
</feature>
<evidence type="ECO:0000313" key="4">
    <source>
        <dbReference type="Proteomes" id="UP001465976"/>
    </source>
</evidence>
<evidence type="ECO:0000256" key="1">
    <source>
        <dbReference type="SAM" id="Coils"/>
    </source>
</evidence>
<feature type="compositionally biased region" description="Pro residues" evidence="2">
    <location>
        <begin position="99"/>
        <end position="108"/>
    </location>
</feature>
<evidence type="ECO:0000256" key="2">
    <source>
        <dbReference type="SAM" id="MobiDB-lite"/>
    </source>
</evidence>
<gene>
    <name evidence="3" type="ORF">V5O48_011362</name>
</gene>
<keyword evidence="1" id="KW-0175">Coiled coil</keyword>